<evidence type="ECO:0000313" key="2">
    <source>
        <dbReference type="EMBL" id="MBX44603.1"/>
    </source>
</evidence>
<evidence type="ECO:0000256" key="1">
    <source>
        <dbReference type="SAM" id="MobiDB-lite"/>
    </source>
</evidence>
<feature type="compositionally biased region" description="Basic residues" evidence="1">
    <location>
        <begin position="1"/>
        <end position="10"/>
    </location>
</feature>
<sequence>MLFHIKRPRIQSKAPTKDLKLCSGQSPGHEPANGQDGNLHEDGRDGEWLGTVGEESVEED</sequence>
<dbReference type="AlphaFoldDB" id="A0A2P2NQ46"/>
<dbReference type="EMBL" id="GGEC01064119">
    <property type="protein sequence ID" value="MBX44603.1"/>
    <property type="molecule type" value="Transcribed_RNA"/>
</dbReference>
<proteinExistence type="predicted"/>
<name>A0A2P2NQ46_RHIMU</name>
<reference evidence="2" key="1">
    <citation type="submission" date="2018-02" db="EMBL/GenBank/DDBJ databases">
        <title>Rhizophora mucronata_Transcriptome.</title>
        <authorList>
            <person name="Meera S.P."/>
            <person name="Sreeshan A."/>
            <person name="Augustine A."/>
        </authorList>
    </citation>
    <scope>NUCLEOTIDE SEQUENCE</scope>
    <source>
        <tissue evidence="2">Leaf</tissue>
    </source>
</reference>
<feature type="compositionally biased region" description="Basic and acidic residues" evidence="1">
    <location>
        <begin position="38"/>
        <end position="47"/>
    </location>
</feature>
<protein>
    <submittedName>
        <fullName evidence="2">Uncharacterized protein</fullName>
    </submittedName>
</protein>
<organism evidence="2">
    <name type="scientific">Rhizophora mucronata</name>
    <name type="common">Asiatic mangrove</name>
    <dbReference type="NCBI Taxonomy" id="61149"/>
    <lineage>
        <taxon>Eukaryota</taxon>
        <taxon>Viridiplantae</taxon>
        <taxon>Streptophyta</taxon>
        <taxon>Embryophyta</taxon>
        <taxon>Tracheophyta</taxon>
        <taxon>Spermatophyta</taxon>
        <taxon>Magnoliopsida</taxon>
        <taxon>eudicotyledons</taxon>
        <taxon>Gunneridae</taxon>
        <taxon>Pentapetalae</taxon>
        <taxon>rosids</taxon>
        <taxon>fabids</taxon>
        <taxon>Malpighiales</taxon>
        <taxon>Rhizophoraceae</taxon>
        <taxon>Rhizophora</taxon>
    </lineage>
</organism>
<accession>A0A2P2NQ46</accession>
<feature type="region of interest" description="Disordered" evidence="1">
    <location>
        <begin position="1"/>
        <end position="60"/>
    </location>
</feature>